<dbReference type="Proteomes" id="UP000654075">
    <property type="component" value="Unassembled WGS sequence"/>
</dbReference>
<keyword evidence="3" id="KW-1185">Reference proteome</keyword>
<accession>A0A813EFF9</accession>
<feature type="region of interest" description="Disordered" evidence="1">
    <location>
        <begin position="1"/>
        <end position="59"/>
    </location>
</feature>
<protein>
    <submittedName>
        <fullName evidence="2">Uncharacterized protein</fullName>
    </submittedName>
</protein>
<feature type="compositionally biased region" description="Low complexity" evidence="1">
    <location>
        <begin position="36"/>
        <end position="49"/>
    </location>
</feature>
<reference evidence="2" key="1">
    <citation type="submission" date="2021-02" db="EMBL/GenBank/DDBJ databases">
        <authorList>
            <person name="Dougan E. K."/>
            <person name="Rhodes N."/>
            <person name="Thang M."/>
            <person name="Chan C."/>
        </authorList>
    </citation>
    <scope>NUCLEOTIDE SEQUENCE</scope>
</reference>
<dbReference type="EMBL" id="CAJNNV010010798">
    <property type="protein sequence ID" value="CAE8599041.1"/>
    <property type="molecule type" value="Genomic_DNA"/>
</dbReference>
<feature type="region of interest" description="Disordered" evidence="1">
    <location>
        <begin position="74"/>
        <end position="94"/>
    </location>
</feature>
<name>A0A813EFF9_POLGL</name>
<feature type="compositionally biased region" description="Gly residues" evidence="1">
    <location>
        <begin position="1"/>
        <end position="19"/>
    </location>
</feature>
<comment type="caution">
    <text evidence="2">The sequence shown here is derived from an EMBL/GenBank/DDBJ whole genome shotgun (WGS) entry which is preliminary data.</text>
</comment>
<evidence type="ECO:0000313" key="3">
    <source>
        <dbReference type="Proteomes" id="UP000654075"/>
    </source>
</evidence>
<dbReference type="AlphaFoldDB" id="A0A813EFF9"/>
<gene>
    <name evidence="2" type="ORF">PGLA1383_LOCUS17420</name>
</gene>
<proteinExistence type="predicted"/>
<evidence type="ECO:0000313" key="2">
    <source>
        <dbReference type="EMBL" id="CAE8599041.1"/>
    </source>
</evidence>
<organism evidence="2 3">
    <name type="scientific">Polarella glacialis</name>
    <name type="common">Dinoflagellate</name>
    <dbReference type="NCBI Taxonomy" id="89957"/>
    <lineage>
        <taxon>Eukaryota</taxon>
        <taxon>Sar</taxon>
        <taxon>Alveolata</taxon>
        <taxon>Dinophyceae</taxon>
        <taxon>Suessiales</taxon>
        <taxon>Suessiaceae</taxon>
        <taxon>Polarella</taxon>
    </lineage>
</organism>
<feature type="compositionally biased region" description="Basic and acidic residues" evidence="1">
    <location>
        <begin position="25"/>
        <end position="35"/>
    </location>
</feature>
<evidence type="ECO:0000256" key="1">
    <source>
        <dbReference type="SAM" id="MobiDB-lite"/>
    </source>
</evidence>
<feature type="non-terminal residue" evidence="2">
    <location>
        <position position="117"/>
    </location>
</feature>
<sequence length="117" mass="11888">SSRGAGLWGDGPRGAGTGQSSGALADERLRADGRARAAASSAAQPGAQRHGAKRRSSDCPAVCVGARRCPEWIGDQSVAGGPASSLRAPPGGRLHLRHRKCAPLHGRPARALGSRIP</sequence>
<feature type="non-terminal residue" evidence="2">
    <location>
        <position position="1"/>
    </location>
</feature>